<reference evidence="1" key="1">
    <citation type="submission" date="2007-11" db="EMBL/GenBank/DDBJ databases">
        <authorList>
            <person name="Fulton L."/>
            <person name="Clifton S."/>
            <person name="Fulton B."/>
            <person name="Xu J."/>
            <person name="Minx P."/>
            <person name="Pepin K.H."/>
            <person name="Johnson M."/>
            <person name="Thiruvilangam P."/>
            <person name="Bhonagiri V."/>
            <person name="Nash W.E."/>
            <person name="Mardis E.R."/>
            <person name="Wilson R.K."/>
        </authorList>
    </citation>
    <scope>NUCLEOTIDE SEQUENCE [LARGE SCALE GENOMIC DNA]</scope>
    <source>
        <strain evidence="1">DSM 14662</strain>
    </source>
</reference>
<protein>
    <submittedName>
        <fullName evidence="1">Uncharacterized protein</fullName>
    </submittedName>
</protein>
<comment type="caution">
    <text evidence="1">The sequence shown here is derived from an EMBL/GenBank/DDBJ whole genome shotgun (WGS) entry which is preliminary data.</text>
</comment>
<dbReference type="Proteomes" id="UP000004935">
    <property type="component" value="Unassembled WGS sequence"/>
</dbReference>
<keyword evidence="2" id="KW-1185">Reference proteome</keyword>
<name>B0MB85_ANACD</name>
<sequence length="137" mass="15725">MNLQREIQQIEEAEKGCEVKNALAGALEKVEREFNKSEEIVYIHERITNINVLEYLIGNARLNFSILENELEKATPSTAIIESAACQIRDSLKKAESFEFCIEERKCRTKDFSVNPVSVDIKEINRQLATDFESTRV</sequence>
<gene>
    <name evidence="1" type="ORF">ANACAC_00812</name>
</gene>
<evidence type="ECO:0000313" key="2">
    <source>
        <dbReference type="Proteomes" id="UP000004935"/>
    </source>
</evidence>
<dbReference type="RefSeq" id="WP_006566318.1">
    <property type="nucleotide sequence ID" value="NZ_AP023027.1"/>
</dbReference>
<dbReference type="EMBL" id="ABAX03000005">
    <property type="protein sequence ID" value="EDR98760.1"/>
    <property type="molecule type" value="Genomic_DNA"/>
</dbReference>
<dbReference type="AlphaFoldDB" id="B0MB85"/>
<accession>B0MB85</accession>
<organism evidence="1 2">
    <name type="scientific">Anaerostipes caccae (strain DSM 14662 / CCUG 47493 / JCM 13470 / NCIMB 13811 / L1-92)</name>
    <dbReference type="NCBI Taxonomy" id="411490"/>
    <lineage>
        <taxon>Bacteria</taxon>
        <taxon>Bacillati</taxon>
        <taxon>Bacillota</taxon>
        <taxon>Clostridia</taxon>
        <taxon>Lachnospirales</taxon>
        <taxon>Lachnospiraceae</taxon>
        <taxon>Anaerostipes</taxon>
    </lineage>
</organism>
<reference evidence="1" key="2">
    <citation type="submission" date="2013-11" db="EMBL/GenBank/DDBJ databases">
        <title>Draft genome sequence of Anaerostipes caccae (DSM 14662).</title>
        <authorList>
            <person name="Sudarsanam P."/>
            <person name="Ley R."/>
            <person name="Guruge J."/>
            <person name="Turnbaugh P.J."/>
            <person name="Mahowald M."/>
            <person name="Liep D."/>
            <person name="Gordon J."/>
        </authorList>
    </citation>
    <scope>NUCLEOTIDE SEQUENCE</scope>
    <source>
        <strain evidence="1">DSM 14662</strain>
    </source>
</reference>
<dbReference type="HOGENOM" id="CLU_1861023_0_0_9"/>
<proteinExistence type="predicted"/>
<evidence type="ECO:0000313" key="1">
    <source>
        <dbReference type="EMBL" id="EDR98760.1"/>
    </source>
</evidence>
<dbReference type="STRING" id="411490.ANACAC_00812"/>